<dbReference type="Proteomes" id="UP000198888">
    <property type="component" value="Unassembled WGS sequence"/>
</dbReference>
<dbReference type="RefSeq" id="WP_089672332.1">
    <property type="nucleotide sequence ID" value="NZ_CP024845.1"/>
</dbReference>
<organism evidence="1 2">
    <name type="scientific">Halohasta litchfieldiae</name>
    <dbReference type="NCBI Taxonomy" id="1073996"/>
    <lineage>
        <taxon>Archaea</taxon>
        <taxon>Methanobacteriati</taxon>
        <taxon>Methanobacteriota</taxon>
        <taxon>Stenosarchaea group</taxon>
        <taxon>Halobacteria</taxon>
        <taxon>Halobacteriales</taxon>
        <taxon>Haloferacaceae</taxon>
        <taxon>Halohasta</taxon>
    </lineage>
</organism>
<dbReference type="GeneID" id="35003154"/>
<sequence length="64" mass="7800">MTTETDTVLDVITTPEHAPKRRYRYHRRTDSGYWRTEYEWTGCLWRMVDRQALSKISIHQEVDL</sequence>
<evidence type="ECO:0000313" key="1">
    <source>
        <dbReference type="EMBL" id="SEI86737.1"/>
    </source>
</evidence>
<reference evidence="1 2" key="1">
    <citation type="submission" date="2016-10" db="EMBL/GenBank/DDBJ databases">
        <authorList>
            <person name="de Groot N.N."/>
        </authorList>
    </citation>
    <scope>NUCLEOTIDE SEQUENCE [LARGE SCALE GENOMIC DNA]</scope>
    <source>
        <strain evidence="1 2">DSM 22187</strain>
    </source>
</reference>
<proteinExistence type="predicted"/>
<accession>A0A2H4Q459</accession>
<name>A0A1H6UAU1_9EURY</name>
<dbReference type="KEGG" id="hae:halTADL_2376"/>
<keyword evidence="2" id="KW-1185">Reference proteome</keyword>
<evidence type="ECO:0000313" key="2">
    <source>
        <dbReference type="Proteomes" id="UP000198888"/>
    </source>
</evidence>
<dbReference type="AlphaFoldDB" id="A0A1H6UAU1"/>
<accession>A0A1H6UAU1</accession>
<protein>
    <submittedName>
        <fullName evidence="1">Uncharacterized protein</fullName>
    </submittedName>
</protein>
<dbReference type="STRING" id="1073996.SAMN05444271_1105"/>
<dbReference type="EMBL" id="FNYR01000010">
    <property type="protein sequence ID" value="SEI86737.1"/>
    <property type="molecule type" value="Genomic_DNA"/>
</dbReference>
<gene>
    <name evidence="1" type="ORF">SAMN05444271_1105</name>
</gene>
<dbReference type="OrthoDB" id="11472at2157"/>